<accession>A0A4Q7NV88</accession>
<keyword evidence="2" id="KW-0732">Signal</keyword>
<name>A0A4Q7NV88_9ACTN</name>
<gene>
    <name evidence="3" type="ORF">EV189_0400</name>
</gene>
<feature type="compositionally biased region" description="Polar residues" evidence="1">
    <location>
        <begin position="473"/>
        <end position="489"/>
    </location>
</feature>
<dbReference type="EMBL" id="SGXD01000001">
    <property type="protein sequence ID" value="RZS91166.1"/>
    <property type="molecule type" value="Genomic_DNA"/>
</dbReference>
<proteinExistence type="predicted"/>
<dbReference type="AlphaFoldDB" id="A0A4Q7NV88"/>
<evidence type="ECO:0000313" key="4">
    <source>
        <dbReference type="Proteomes" id="UP000293638"/>
    </source>
</evidence>
<feature type="signal peptide" evidence="2">
    <location>
        <begin position="1"/>
        <end position="25"/>
    </location>
</feature>
<sequence length="651" mass="67805">MRLCGALAAGVLVAAMVSAAPSARADDGTLANLAHLDFLGADVTPPAQAGHTTWQLDQEPHVGVLWTYANRQDDGGYEKIGGGAYDAATDTYGQGAFNADDIARAAVAYLRYHQQHGDAHSLDRARELLRGLTYLQTTTGPHAGDVVLWMQPDGTLHPSATPADVPDPSDSGPSYWLARTVWALGEGYADLRTADPAFAGFLQQRLDLAVGALEREVLVHYGTYAVADGKRVPRWLVVDGSDASAEAVLGLSAYASSAPTGALRDRVVTATRELAEGIADLQGGGPRTWPYGAILPTTTSRSLWHAWSSQQAAALAAAARATGNRGLLRPALLDASEFTARLLVDDGPDNGWQPTPSDRTQIAYGVDSRLEDALALVDPSRSPGLRELAAVDAAWFFGANRAGQPMYDRSTGRGYDGLAPDGTINHGAGAESTIHAVLAMLALDAHPDVRAAALALRGIGTRDATQVVEGESGTLSRGASVTPVSTTWDGESLVSGTGVATLPPGSSGTWTIPGSGPRLLQAVLRLPERGTTSLLWRSTHQPGWTASRGVGAQGVTPAPGALLPGPVPLVTRSSTVTAVAGGRQSSVLDAILVTPVVSTVELTGTGHEVLEVNGDVLPHRVVGRGRDVRVFDRSGRAVRGLIPPGGYAVLR</sequence>
<dbReference type="Proteomes" id="UP000293638">
    <property type="component" value="Unassembled WGS sequence"/>
</dbReference>
<evidence type="ECO:0000256" key="2">
    <source>
        <dbReference type="SAM" id="SignalP"/>
    </source>
</evidence>
<protein>
    <submittedName>
        <fullName evidence="3">Uncharacterized protein</fullName>
    </submittedName>
</protein>
<keyword evidence="4" id="KW-1185">Reference proteome</keyword>
<reference evidence="3 4" key="1">
    <citation type="submission" date="2019-02" db="EMBL/GenBank/DDBJ databases">
        <title>Genomic Encyclopedia of Type Strains, Phase IV (KMG-IV): sequencing the most valuable type-strain genomes for metagenomic binning, comparative biology and taxonomic classification.</title>
        <authorList>
            <person name="Goeker M."/>
        </authorList>
    </citation>
    <scope>NUCLEOTIDE SEQUENCE [LARGE SCALE GENOMIC DNA]</scope>
    <source>
        <strain evidence="3 4">DSM 45622</strain>
    </source>
</reference>
<feature type="chain" id="PRO_5020737793" evidence="2">
    <location>
        <begin position="26"/>
        <end position="651"/>
    </location>
</feature>
<comment type="caution">
    <text evidence="3">The sequence shown here is derived from an EMBL/GenBank/DDBJ whole genome shotgun (WGS) entry which is preliminary data.</text>
</comment>
<evidence type="ECO:0000256" key="1">
    <source>
        <dbReference type="SAM" id="MobiDB-lite"/>
    </source>
</evidence>
<feature type="region of interest" description="Disordered" evidence="1">
    <location>
        <begin position="470"/>
        <end position="490"/>
    </location>
</feature>
<organism evidence="3 4">
    <name type="scientific">Motilibacter rhizosphaerae</name>
    <dbReference type="NCBI Taxonomy" id="598652"/>
    <lineage>
        <taxon>Bacteria</taxon>
        <taxon>Bacillati</taxon>
        <taxon>Actinomycetota</taxon>
        <taxon>Actinomycetes</taxon>
        <taxon>Motilibacterales</taxon>
        <taxon>Motilibacteraceae</taxon>
        <taxon>Motilibacter</taxon>
    </lineage>
</organism>
<evidence type="ECO:0000313" key="3">
    <source>
        <dbReference type="EMBL" id="RZS91166.1"/>
    </source>
</evidence>